<dbReference type="EC" id="7.1.1.-" evidence="5"/>
<gene>
    <name evidence="5" type="primary">nuoN</name>
    <name evidence="8" type="ORF">GGQ74_001319</name>
</gene>
<comment type="caution">
    <text evidence="8">The sequence shown here is derived from an EMBL/GenBank/DDBJ whole genome shotgun (WGS) entry which is preliminary data.</text>
</comment>
<feature type="transmembrane region" description="Helical" evidence="5">
    <location>
        <begin position="7"/>
        <end position="26"/>
    </location>
</feature>
<keyword evidence="5" id="KW-0520">NAD</keyword>
<evidence type="ECO:0000256" key="3">
    <source>
        <dbReference type="ARBA" id="ARBA00022989"/>
    </source>
</evidence>
<comment type="subunit">
    <text evidence="5">NDH-1 is composed of 14 different subunits. Subunits NuoA, H, J, K, L, M, N constitute the membrane sector of the complex.</text>
</comment>
<evidence type="ECO:0000256" key="6">
    <source>
        <dbReference type="RuleBase" id="RU000320"/>
    </source>
</evidence>
<feature type="transmembrane region" description="Helical" evidence="5">
    <location>
        <begin position="440"/>
        <end position="459"/>
    </location>
</feature>
<reference evidence="8 9" key="1">
    <citation type="submission" date="2020-03" db="EMBL/GenBank/DDBJ databases">
        <title>Genomic Encyclopedia of Type Strains, Phase IV (KMG-IV): sequencing the most valuable type-strain genomes for metagenomic binning, comparative biology and taxonomic classification.</title>
        <authorList>
            <person name="Goeker M."/>
        </authorList>
    </citation>
    <scope>NUCLEOTIDE SEQUENCE [LARGE SCALE GENOMIC DNA]</scope>
    <source>
        <strain evidence="8 9">DSM 24233</strain>
    </source>
</reference>
<sequence length="476" mass="51305">MPIRPDLFLPELYQIVLLVVLFALSISRHPTLRNDASWVPWGAAVGIAVSLASMGAEGMLFHGAYRVDMMSQFFKLAVAVGFFIGTLNATRQVTLEQDKQSDYFMFLAFSALGLMFLASAAELITIYVALEISSYALYAIIPVRASERSAAEAGIKYILFGAVATAISLYGLSYILAGQHSSYLADLAQADWSWAGNPMGVVGLSMFLAGMFYKLALFPFHFWCPDVYEGASNETAAYVATLPKLGAVVVLVRLAALLKPGMEVTMIFAVLGAASMTIGNLAALAQRDVKRMLGYSSVSHAGYVMLGLVAGTADGLAAAAFYSLVYILMNLTCFWVICKTAENGRNVSLDDLNGLYRRSPYMALVLAVAAFALVGLPPTAGFIGKFFLLTSAWNHGYNWFVIVAAVNTAIAIYYYLGLVRHAYTVEPEDASRLRPVDVGIMNRVWGTVLAAAILLLGAVPGPVFEMAAAAGRQLMR</sequence>
<name>A0A846QSQ4_9BACT</name>
<dbReference type="GO" id="GO:0012505">
    <property type="term" value="C:endomembrane system"/>
    <property type="evidence" value="ECO:0007669"/>
    <property type="project" value="UniProtKB-SubCell"/>
</dbReference>
<feature type="transmembrane region" description="Helical" evidence="5">
    <location>
        <begin position="236"/>
        <end position="258"/>
    </location>
</feature>
<protein>
    <recommendedName>
        <fullName evidence="5">NADH-quinone oxidoreductase subunit N</fullName>
        <ecNumber evidence="5">7.1.1.-</ecNumber>
    </recommendedName>
    <alternativeName>
        <fullName evidence="5">NADH dehydrogenase I subunit N</fullName>
    </alternativeName>
    <alternativeName>
        <fullName evidence="5">NDH-1 subunit N</fullName>
    </alternativeName>
</protein>
<comment type="subcellular location">
    <subcellularLocation>
        <location evidence="5">Cell membrane</location>
        <topology evidence="5">Multi-pass membrane protein</topology>
    </subcellularLocation>
    <subcellularLocation>
        <location evidence="1">Endomembrane system</location>
        <topology evidence="1">Multi-pass membrane protein</topology>
    </subcellularLocation>
    <subcellularLocation>
        <location evidence="6">Membrane</location>
        <topology evidence="6">Multi-pass membrane protein</topology>
    </subcellularLocation>
</comment>
<comment type="catalytic activity">
    <reaction evidence="5">
        <text>a quinone + NADH + 5 H(+)(in) = a quinol + NAD(+) + 4 H(+)(out)</text>
        <dbReference type="Rhea" id="RHEA:57888"/>
        <dbReference type="ChEBI" id="CHEBI:15378"/>
        <dbReference type="ChEBI" id="CHEBI:24646"/>
        <dbReference type="ChEBI" id="CHEBI:57540"/>
        <dbReference type="ChEBI" id="CHEBI:57945"/>
        <dbReference type="ChEBI" id="CHEBI:132124"/>
    </reaction>
</comment>
<evidence type="ECO:0000313" key="8">
    <source>
        <dbReference type="EMBL" id="NJB67679.1"/>
    </source>
</evidence>
<keyword evidence="5" id="KW-0830">Ubiquinone</keyword>
<evidence type="ECO:0000256" key="4">
    <source>
        <dbReference type="ARBA" id="ARBA00023136"/>
    </source>
</evidence>
<feature type="transmembrane region" description="Helical" evidence="5">
    <location>
        <begin position="73"/>
        <end position="91"/>
    </location>
</feature>
<feature type="transmembrane region" description="Helical" evidence="5">
    <location>
        <begin position="292"/>
        <end position="313"/>
    </location>
</feature>
<proteinExistence type="inferred from homology"/>
<keyword evidence="3 5" id="KW-1133">Transmembrane helix</keyword>
<dbReference type="GO" id="GO:0005886">
    <property type="term" value="C:plasma membrane"/>
    <property type="evidence" value="ECO:0007669"/>
    <property type="project" value="UniProtKB-SubCell"/>
</dbReference>
<keyword evidence="9" id="KW-1185">Reference proteome</keyword>
<organism evidence="8 9">
    <name type="scientific">Desulfobaculum xiamenense</name>
    <dbReference type="NCBI Taxonomy" id="995050"/>
    <lineage>
        <taxon>Bacteria</taxon>
        <taxon>Pseudomonadati</taxon>
        <taxon>Thermodesulfobacteriota</taxon>
        <taxon>Desulfovibrionia</taxon>
        <taxon>Desulfovibrionales</taxon>
        <taxon>Desulfovibrionaceae</taxon>
        <taxon>Desulfobaculum</taxon>
    </lineage>
</organism>
<feature type="transmembrane region" description="Helical" evidence="5">
    <location>
        <begin position="103"/>
        <end position="130"/>
    </location>
</feature>
<feature type="transmembrane region" description="Helical" evidence="5">
    <location>
        <begin position="359"/>
        <end position="377"/>
    </location>
</feature>
<feature type="transmembrane region" description="Helical" evidence="5">
    <location>
        <begin position="38"/>
        <end position="61"/>
    </location>
</feature>
<accession>A0A846QSQ4</accession>
<comment type="function">
    <text evidence="5">NDH-1 shuttles electrons from NADH, via FMN and iron-sulfur (Fe-S) centers, to quinones in the respiratory chain. The immediate electron acceptor for the enzyme in this species is believed to be ubiquinone. Couples the redox reaction to proton translocation (for every two electrons transferred, four hydrogen ions are translocated across the cytoplasmic membrane), and thus conserves the redox energy in a proton gradient.</text>
</comment>
<evidence type="ECO:0000259" key="7">
    <source>
        <dbReference type="Pfam" id="PF00361"/>
    </source>
</evidence>
<keyword evidence="2 5" id="KW-0812">Transmembrane</keyword>
<keyword evidence="5" id="KW-1278">Translocase</keyword>
<keyword evidence="4 5" id="KW-0472">Membrane</keyword>
<feature type="transmembrane region" description="Helical" evidence="5">
    <location>
        <begin position="397"/>
        <end position="419"/>
    </location>
</feature>
<keyword evidence="5" id="KW-0874">Quinone</keyword>
<dbReference type="GO" id="GO:0042773">
    <property type="term" value="P:ATP synthesis coupled electron transport"/>
    <property type="evidence" value="ECO:0007669"/>
    <property type="project" value="InterPro"/>
</dbReference>
<dbReference type="Pfam" id="PF00361">
    <property type="entry name" value="Proton_antipo_M"/>
    <property type="match status" value="1"/>
</dbReference>
<dbReference type="InterPro" id="IPR001750">
    <property type="entry name" value="ND/Mrp_TM"/>
</dbReference>
<feature type="transmembrane region" description="Helical" evidence="5">
    <location>
        <begin position="264"/>
        <end position="285"/>
    </location>
</feature>
<evidence type="ECO:0000256" key="2">
    <source>
        <dbReference type="ARBA" id="ARBA00022692"/>
    </source>
</evidence>
<dbReference type="PANTHER" id="PTHR22773">
    <property type="entry name" value="NADH DEHYDROGENASE"/>
    <property type="match status" value="1"/>
</dbReference>
<keyword evidence="5" id="KW-1003">Cell membrane</keyword>
<comment type="similarity">
    <text evidence="5">Belongs to the complex I subunit 2 family.</text>
</comment>
<keyword evidence="5" id="KW-0813">Transport</keyword>
<dbReference type="RefSeq" id="WP_167940714.1">
    <property type="nucleotide sequence ID" value="NZ_JAATJA010000001.1"/>
</dbReference>
<feature type="transmembrane region" description="Helical" evidence="5">
    <location>
        <begin position="201"/>
        <end position="224"/>
    </location>
</feature>
<dbReference type="AlphaFoldDB" id="A0A846QSQ4"/>
<feature type="transmembrane region" description="Helical" evidence="5">
    <location>
        <begin position="319"/>
        <end position="338"/>
    </location>
</feature>
<dbReference type="NCBIfam" id="TIGR01770">
    <property type="entry name" value="NDH_I_N"/>
    <property type="match status" value="1"/>
</dbReference>
<feature type="domain" description="NADH:quinone oxidoreductase/Mrp antiporter transmembrane" evidence="7">
    <location>
        <begin position="120"/>
        <end position="410"/>
    </location>
</feature>
<dbReference type="HAMAP" id="MF_00445">
    <property type="entry name" value="NDH1_NuoN_1"/>
    <property type="match status" value="1"/>
</dbReference>
<evidence type="ECO:0000256" key="5">
    <source>
        <dbReference type="HAMAP-Rule" id="MF_00445"/>
    </source>
</evidence>
<dbReference type="GO" id="GO:0050136">
    <property type="term" value="F:NADH dehydrogenase (quinone) (non-electrogenic) activity"/>
    <property type="evidence" value="ECO:0007669"/>
    <property type="project" value="UniProtKB-UniRule"/>
</dbReference>
<dbReference type="GO" id="GO:0048038">
    <property type="term" value="F:quinone binding"/>
    <property type="evidence" value="ECO:0007669"/>
    <property type="project" value="UniProtKB-KW"/>
</dbReference>
<feature type="transmembrane region" description="Helical" evidence="5">
    <location>
        <begin position="157"/>
        <end position="177"/>
    </location>
</feature>
<evidence type="ECO:0000313" key="9">
    <source>
        <dbReference type="Proteomes" id="UP000580856"/>
    </source>
</evidence>
<dbReference type="Proteomes" id="UP000580856">
    <property type="component" value="Unassembled WGS sequence"/>
</dbReference>
<evidence type="ECO:0000256" key="1">
    <source>
        <dbReference type="ARBA" id="ARBA00004127"/>
    </source>
</evidence>
<dbReference type="InterPro" id="IPR010096">
    <property type="entry name" value="NADH-Q_OxRdtase_suN/2"/>
</dbReference>
<dbReference type="EMBL" id="JAATJA010000001">
    <property type="protein sequence ID" value="NJB67679.1"/>
    <property type="molecule type" value="Genomic_DNA"/>
</dbReference>
<dbReference type="GO" id="GO:0008137">
    <property type="term" value="F:NADH dehydrogenase (ubiquinone) activity"/>
    <property type="evidence" value="ECO:0007669"/>
    <property type="project" value="InterPro"/>
</dbReference>